<dbReference type="Pfam" id="PF00852">
    <property type="entry name" value="Glyco_transf_10"/>
    <property type="match status" value="1"/>
</dbReference>
<evidence type="ECO:0000259" key="4">
    <source>
        <dbReference type="Pfam" id="PF00852"/>
    </source>
</evidence>
<dbReference type="InterPro" id="IPR055270">
    <property type="entry name" value="Glyco_tran_10_C"/>
</dbReference>
<proteinExistence type="inferred from homology"/>
<dbReference type="Gene3D" id="3.40.50.11660">
    <property type="entry name" value="Glycosyl transferase family 10, C-terminal domain"/>
    <property type="match status" value="1"/>
</dbReference>
<dbReference type="Proteomes" id="UP000219281">
    <property type="component" value="Unassembled WGS sequence"/>
</dbReference>
<protein>
    <submittedName>
        <fullName evidence="5">Glycosyltransferase family 10 (Fucosyltransferase) C-term</fullName>
    </submittedName>
</protein>
<name>A0A286A9R7_9SPHI</name>
<keyword evidence="2 5" id="KW-0328">Glycosyltransferase</keyword>
<dbReference type="PANTHER" id="PTHR11929">
    <property type="entry name" value="ALPHA- 1,3 -FUCOSYLTRANSFERASE"/>
    <property type="match status" value="1"/>
</dbReference>
<dbReference type="GO" id="GO:0008417">
    <property type="term" value="F:fucosyltransferase activity"/>
    <property type="evidence" value="ECO:0007669"/>
    <property type="project" value="InterPro"/>
</dbReference>
<evidence type="ECO:0000256" key="3">
    <source>
        <dbReference type="ARBA" id="ARBA00022679"/>
    </source>
</evidence>
<sequence>MVKTIKISTPWGHSFLKDQIHPSIHDFKFEIDNDVQDCDYWIVWGGLPKNANKQSAICSRDNVFFMTDEVHDQKNYAPDFLAQFAKILTVREDIIHKNIVKIHEYNHWHLHKTIEELLSLDYVKKDKNISVVCSDLTDLPGHKLRYALVNRLIGHFKDRLDVYGRGFNPVVNKWDALAPYKYSIAIENNAVNGYFTEKITECYLAHTIPIYYGAPDIDKYFNPNSYITIDINNYKKTIETIERILEEDLYIDKLEIIKEEKNKYLSKYHLFSALRNFITEISPSVLKEERVVVFEQSRFDDYYHIKKILALGKKTLRRWK</sequence>
<gene>
    <name evidence="5" type="ORF">SAMN06297358_3105</name>
</gene>
<dbReference type="EMBL" id="OCMT01000003">
    <property type="protein sequence ID" value="SOD18629.1"/>
    <property type="molecule type" value="Genomic_DNA"/>
</dbReference>
<dbReference type="AlphaFoldDB" id="A0A286A9R7"/>
<accession>A0A286A9R7</accession>
<dbReference type="RefSeq" id="WP_097132914.1">
    <property type="nucleotide sequence ID" value="NZ_OCMT01000003.1"/>
</dbReference>
<dbReference type="PANTHER" id="PTHR11929:SF194">
    <property type="entry name" value="ALPHA-(1,3)-FUCOSYLTRANSFERASE 10"/>
    <property type="match status" value="1"/>
</dbReference>
<evidence type="ECO:0000256" key="1">
    <source>
        <dbReference type="ARBA" id="ARBA00008919"/>
    </source>
</evidence>
<organism evidence="5 6">
    <name type="scientific">Pedobacter xixiisoli</name>
    <dbReference type="NCBI Taxonomy" id="1476464"/>
    <lineage>
        <taxon>Bacteria</taxon>
        <taxon>Pseudomonadati</taxon>
        <taxon>Bacteroidota</taxon>
        <taxon>Sphingobacteriia</taxon>
        <taxon>Sphingobacteriales</taxon>
        <taxon>Sphingobacteriaceae</taxon>
        <taxon>Pedobacter</taxon>
    </lineage>
</organism>
<dbReference type="GO" id="GO:0016020">
    <property type="term" value="C:membrane"/>
    <property type="evidence" value="ECO:0007669"/>
    <property type="project" value="InterPro"/>
</dbReference>
<dbReference type="OrthoDB" id="9791032at2"/>
<keyword evidence="6" id="KW-1185">Reference proteome</keyword>
<evidence type="ECO:0000313" key="6">
    <source>
        <dbReference type="Proteomes" id="UP000219281"/>
    </source>
</evidence>
<evidence type="ECO:0000313" key="5">
    <source>
        <dbReference type="EMBL" id="SOD18629.1"/>
    </source>
</evidence>
<reference evidence="6" key="1">
    <citation type="submission" date="2017-09" db="EMBL/GenBank/DDBJ databases">
        <authorList>
            <person name="Varghese N."/>
            <person name="Submissions S."/>
        </authorList>
    </citation>
    <scope>NUCLEOTIDE SEQUENCE [LARGE SCALE GENOMIC DNA]</scope>
    <source>
        <strain evidence="6">CGMCC 1.12803</strain>
    </source>
</reference>
<dbReference type="InterPro" id="IPR001503">
    <property type="entry name" value="Glyco_trans_10"/>
</dbReference>
<evidence type="ECO:0000256" key="2">
    <source>
        <dbReference type="ARBA" id="ARBA00022676"/>
    </source>
</evidence>
<feature type="domain" description="Fucosyltransferase C-terminal" evidence="4">
    <location>
        <begin position="124"/>
        <end position="240"/>
    </location>
</feature>
<comment type="similarity">
    <text evidence="1">Belongs to the glycosyltransferase 10 family.</text>
</comment>
<dbReference type="InterPro" id="IPR038577">
    <property type="entry name" value="GT10-like_C_sf"/>
</dbReference>
<dbReference type="SUPFAM" id="SSF53756">
    <property type="entry name" value="UDP-Glycosyltransferase/glycogen phosphorylase"/>
    <property type="match status" value="1"/>
</dbReference>
<keyword evidence="3 5" id="KW-0808">Transferase</keyword>